<accession>A0A6C0H8M4</accession>
<evidence type="ECO:0000313" key="1">
    <source>
        <dbReference type="EMBL" id="QHT76465.1"/>
    </source>
</evidence>
<protein>
    <recommendedName>
        <fullName evidence="2">GIY-YIG domain-containing protein</fullName>
    </recommendedName>
</protein>
<sequence>MVYIYILQLENNKYYIGKTLNPEFILDTLSKDDSKDSEWIQMNKPIRLHELIPKCEDYDEDLYTKIYMNKYGIDNVRGGQYKQIILNDATIKHLKHITNNNNKLYSDSCSSYNFTQNKIHKTNFACNRCYKRRHTDRNFIYNNNNIIDEQIDTNKQNNNKIICIRCNRKGHTEINCYAKTNINKELLIVPDNSIINNDKHEELNKNDTCLISPCCNMTDNTDKDSLLNNNEEINNIVCSHSETSNNDEVNIYNQQDDDNLEYIKLSNNYEKDNKIDNYIEQNRIIKFNLYNNIINSSAGKCNLM</sequence>
<name>A0A6C0H8M4_9ZZZZ</name>
<dbReference type="AlphaFoldDB" id="A0A6C0H8M4"/>
<dbReference type="EMBL" id="MN739896">
    <property type="protein sequence ID" value="QHT76465.1"/>
    <property type="molecule type" value="Genomic_DNA"/>
</dbReference>
<organism evidence="1">
    <name type="scientific">viral metagenome</name>
    <dbReference type="NCBI Taxonomy" id="1070528"/>
    <lineage>
        <taxon>unclassified sequences</taxon>
        <taxon>metagenomes</taxon>
        <taxon>organismal metagenomes</taxon>
    </lineage>
</organism>
<reference evidence="1" key="1">
    <citation type="journal article" date="2020" name="Nature">
        <title>Giant virus diversity and host interactions through global metagenomics.</title>
        <authorList>
            <person name="Schulz F."/>
            <person name="Roux S."/>
            <person name="Paez-Espino D."/>
            <person name="Jungbluth S."/>
            <person name="Walsh D.A."/>
            <person name="Denef V.J."/>
            <person name="McMahon K.D."/>
            <person name="Konstantinidis K.T."/>
            <person name="Eloe-Fadrosh E.A."/>
            <person name="Kyrpides N.C."/>
            <person name="Woyke T."/>
        </authorList>
    </citation>
    <scope>NUCLEOTIDE SEQUENCE</scope>
    <source>
        <strain evidence="1">GVMAG-M-3300023179-82</strain>
    </source>
</reference>
<evidence type="ECO:0008006" key="2">
    <source>
        <dbReference type="Google" id="ProtNLM"/>
    </source>
</evidence>
<proteinExistence type="predicted"/>